<evidence type="ECO:0000256" key="2">
    <source>
        <dbReference type="SAM" id="SignalP"/>
    </source>
</evidence>
<protein>
    <submittedName>
        <fullName evidence="3">Uncharacterized protein</fullName>
    </submittedName>
</protein>
<feature type="chain" id="PRO_5036398465" evidence="2">
    <location>
        <begin position="29"/>
        <end position="176"/>
    </location>
</feature>
<reference evidence="3" key="2">
    <citation type="submission" date="2020-07" db="EMBL/GenBank/DDBJ databases">
        <authorList>
            <person name="Vera ALvarez R."/>
            <person name="Arias-Moreno D.M."/>
            <person name="Jimenez-Jacinto V."/>
            <person name="Jimenez-Bremont J.F."/>
            <person name="Swaminathan K."/>
            <person name="Moose S.P."/>
            <person name="Guerrero-Gonzalez M.L."/>
            <person name="Marino-Ramirez L."/>
            <person name="Landsman D."/>
            <person name="Rodriguez-Kessler M."/>
            <person name="Delgado-Sanchez P."/>
        </authorList>
    </citation>
    <scope>NUCLEOTIDE SEQUENCE</scope>
    <source>
        <tissue evidence="3">Cladode</tissue>
    </source>
</reference>
<reference evidence="3" key="1">
    <citation type="journal article" date="2013" name="J. Plant Res.">
        <title>Effect of fungi and light on seed germination of three Opuntia species from semiarid lands of central Mexico.</title>
        <authorList>
            <person name="Delgado-Sanchez P."/>
            <person name="Jimenez-Bremont J.F."/>
            <person name="Guerrero-Gonzalez Mde L."/>
            <person name="Flores J."/>
        </authorList>
    </citation>
    <scope>NUCLEOTIDE SEQUENCE</scope>
    <source>
        <tissue evidence="3">Cladode</tissue>
    </source>
</reference>
<organism evidence="3">
    <name type="scientific">Opuntia streptacantha</name>
    <name type="common">Prickly pear cactus</name>
    <name type="synonym">Opuntia cardona</name>
    <dbReference type="NCBI Taxonomy" id="393608"/>
    <lineage>
        <taxon>Eukaryota</taxon>
        <taxon>Viridiplantae</taxon>
        <taxon>Streptophyta</taxon>
        <taxon>Embryophyta</taxon>
        <taxon>Tracheophyta</taxon>
        <taxon>Spermatophyta</taxon>
        <taxon>Magnoliopsida</taxon>
        <taxon>eudicotyledons</taxon>
        <taxon>Gunneridae</taxon>
        <taxon>Pentapetalae</taxon>
        <taxon>Caryophyllales</taxon>
        <taxon>Cactineae</taxon>
        <taxon>Cactaceae</taxon>
        <taxon>Opuntioideae</taxon>
        <taxon>Opuntia</taxon>
    </lineage>
</organism>
<dbReference type="EMBL" id="GISG01276797">
    <property type="protein sequence ID" value="MBA4677877.1"/>
    <property type="molecule type" value="Transcribed_RNA"/>
</dbReference>
<dbReference type="EMBL" id="GISG01276800">
    <property type="protein sequence ID" value="MBA4677880.1"/>
    <property type="molecule type" value="Transcribed_RNA"/>
</dbReference>
<name>A0A7C9AXY6_OPUST</name>
<dbReference type="AlphaFoldDB" id="A0A7C9AXY6"/>
<feature type="region of interest" description="Disordered" evidence="1">
    <location>
        <begin position="146"/>
        <end position="176"/>
    </location>
</feature>
<accession>A0A7C9AXY6</accession>
<feature type="signal peptide" evidence="2">
    <location>
        <begin position="1"/>
        <end position="28"/>
    </location>
</feature>
<feature type="region of interest" description="Disordered" evidence="1">
    <location>
        <begin position="74"/>
        <end position="102"/>
    </location>
</feature>
<keyword evidence="2" id="KW-0732">Signal</keyword>
<sequence length="176" mass="18859">MAAPHSPNIASFLILLALTLLAPTNAGAKRLLRPSFKQPPLSFDPFPMEPFPFPPLGPAFSPSKYAFIPSAPASHQPPLDFPPPSMALSQNNPSPLRPKYPSILPPSTHIPLPFYPSPISPSTPTFDQPPPCSAFPPGSVYWPQSPLSHGRSSLSNHSSPSHSLAHRFAPNPLGPE</sequence>
<feature type="compositionally biased region" description="Low complexity" evidence="1">
    <location>
        <begin position="147"/>
        <end position="163"/>
    </location>
</feature>
<evidence type="ECO:0000313" key="3">
    <source>
        <dbReference type="EMBL" id="MBA4677877.1"/>
    </source>
</evidence>
<proteinExistence type="predicted"/>
<evidence type="ECO:0000256" key="1">
    <source>
        <dbReference type="SAM" id="MobiDB-lite"/>
    </source>
</evidence>